<proteinExistence type="predicted"/>
<comment type="caution">
    <text evidence="1">The sequence shown here is derived from an EMBL/GenBank/DDBJ whole genome shotgun (WGS) entry which is preliminary data.</text>
</comment>
<accession>A0A562PNB6</accession>
<dbReference type="InterPro" id="IPR029058">
    <property type="entry name" value="AB_hydrolase_fold"/>
</dbReference>
<evidence type="ECO:0000313" key="1">
    <source>
        <dbReference type="EMBL" id="TWI45909.1"/>
    </source>
</evidence>
<dbReference type="Proteomes" id="UP000315112">
    <property type="component" value="Unassembled WGS sequence"/>
</dbReference>
<sequence>MKRHRTLLVRGLVARVLLVTMLAATLAGTLVPQPALHAQGAPLPVMRTSQLSVSGLSSGGYMAVQFDVAYSGSVVGAGIVAGGPYACSRGNVSIATTICSCTNGTPWCGVYPGGTNVPDLIETTGGYAARGAIDSPANLANQRIWLFSGIADSVVPMAVMNDLKAYYRHYIPAENISYRNDIRAEHAMPTDGFGNRCNQLGSPYINNCGIDGAGELLQWIYGPLTPKAGNEPTGRFVEFDQGEFLRNPTDHGMAPTGWLYIPPGCEGDGEGCKLHVAFHGCKQTAALVGDAHIRNAGYNGWADANRIVILYPQAAPLYPFTNPNSCWDWFSYDDPDYALKSGHQMLAVKKMTERLMGAAPTQPPVRCRRGRCT</sequence>
<dbReference type="AlphaFoldDB" id="A0A562PNB6"/>
<dbReference type="Gene3D" id="3.40.50.1820">
    <property type="entry name" value="alpha/beta hydrolase"/>
    <property type="match status" value="2"/>
</dbReference>
<dbReference type="PANTHER" id="PTHR42972">
    <property type="entry name" value="TOL-PAL SYSTEM PROTEIN TOLB"/>
    <property type="match status" value="1"/>
</dbReference>
<dbReference type="EMBL" id="VLKW01000006">
    <property type="protein sequence ID" value="TWI45909.1"/>
    <property type="molecule type" value="Genomic_DNA"/>
</dbReference>
<protein>
    <submittedName>
        <fullName evidence="1">Esterase/PHB depolymerase</fullName>
    </submittedName>
</protein>
<dbReference type="SUPFAM" id="SSF53474">
    <property type="entry name" value="alpha/beta-Hydrolases"/>
    <property type="match status" value="1"/>
</dbReference>
<organism evidence="1 2">
    <name type="scientific">Pseudoduganella flava</name>
    <dbReference type="NCBI Taxonomy" id="871742"/>
    <lineage>
        <taxon>Bacteria</taxon>
        <taxon>Pseudomonadati</taxon>
        <taxon>Pseudomonadota</taxon>
        <taxon>Betaproteobacteria</taxon>
        <taxon>Burkholderiales</taxon>
        <taxon>Oxalobacteraceae</taxon>
        <taxon>Telluria group</taxon>
        <taxon>Pseudoduganella</taxon>
    </lineage>
</organism>
<gene>
    <name evidence="1" type="ORF">IP92_03339</name>
</gene>
<dbReference type="PANTHER" id="PTHR42972:SF8">
    <property type="entry name" value="POLYHYDROXYBUTYRATE DEPOLYMERASE"/>
    <property type="match status" value="1"/>
</dbReference>
<name>A0A562PNB6_9BURK</name>
<evidence type="ECO:0000313" key="2">
    <source>
        <dbReference type="Proteomes" id="UP000315112"/>
    </source>
</evidence>
<reference evidence="1 2" key="1">
    <citation type="journal article" date="2015" name="Stand. Genomic Sci.">
        <title>Genomic Encyclopedia of Bacterial and Archaeal Type Strains, Phase III: the genomes of soil and plant-associated and newly described type strains.</title>
        <authorList>
            <person name="Whitman W.B."/>
            <person name="Woyke T."/>
            <person name="Klenk H.P."/>
            <person name="Zhou Y."/>
            <person name="Lilburn T.G."/>
            <person name="Beck B.J."/>
            <person name="De Vos P."/>
            <person name="Vandamme P."/>
            <person name="Eisen J.A."/>
            <person name="Garrity G."/>
            <person name="Hugenholtz P."/>
            <person name="Kyrpides N.C."/>
        </authorList>
    </citation>
    <scope>NUCLEOTIDE SEQUENCE [LARGE SCALE GENOMIC DNA]</scope>
    <source>
        <strain evidence="1 2">CGMCC 1.10685</strain>
    </source>
</reference>